<sequence>MMILILFIVFISGLVVFKQWKNYQSNLAYWERINQYEERRKKEILTIALKNQRLLKGK</sequence>
<reference evidence="2 4" key="2">
    <citation type="submission" date="2013-03" db="EMBL/GenBank/DDBJ databases">
        <title>The Genome Sequence of Enterococcus malodoratus ATCC_43197 (PacBio/Illumina hybrid assembly).</title>
        <authorList>
            <consortium name="The Broad Institute Genomics Platform"/>
            <consortium name="The Broad Institute Genome Sequencing Center for Infectious Disease"/>
            <person name="Earl A."/>
            <person name="Russ C."/>
            <person name="Gilmore M."/>
            <person name="Surin D."/>
            <person name="Walker B."/>
            <person name="Young S."/>
            <person name="Zeng Q."/>
            <person name="Gargeya S."/>
            <person name="Fitzgerald M."/>
            <person name="Haas B."/>
            <person name="Abouelleil A."/>
            <person name="Allen A.W."/>
            <person name="Alvarado L."/>
            <person name="Arachchi H.M."/>
            <person name="Berlin A.M."/>
            <person name="Chapman S.B."/>
            <person name="Gainer-Dewar J."/>
            <person name="Goldberg J."/>
            <person name="Griggs A."/>
            <person name="Gujja S."/>
            <person name="Hansen M."/>
            <person name="Howarth C."/>
            <person name="Imamovic A."/>
            <person name="Ireland A."/>
            <person name="Larimer J."/>
            <person name="McCowan C."/>
            <person name="Murphy C."/>
            <person name="Pearson M."/>
            <person name="Poon T.W."/>
            <person name="Priest M."/>
            <person name="Roberts A."/>
            <person name="Saif S."/>
            <person name="Shea T."/>
            <person name="Sisk P."/>
            <person name="Sykes S."/>
            <person name="Wortman J."/>
            <person name="Nusbaum C."/>
            <person name="Birren B."/>
        </authorList>
    </citation>
    <scope>NUCLEOTIDE SEQUENCE [LARGE SCALE GENOMIC DNA]</scope>
    <source>
        <strain evidence="2 4">ATCC 43197</strain>
    </source>
</reference>
<dbReference type="EMBL" id="ASWA01000002">
    <property type="protein sequence ID" value="EOT68879.1"/>
    <property type="molecule type" value="Genomic_DNA"/>
</dbReference>
<protein>
    <submittedName>
        <fullName evidence="1">Uncharacterized protein</fullName>
    </submittedName>
</protein>
<organism evidence="1 3">
    <name type="scientific">Enterococcus malodoratus ATCC 43197</name>
    <dbReference type="NCBI Taxonomy" id="1158601"/>
    <lineage>
        <taxon>Bacteria</taxon>
        <taxon>Bacillati</taxon>
        <taxon>Bacillota</taxon>
        <taxon>Bacilli</taxon>
        <taxon>Lactobacillales</taxon>
        <taxon>Enterococcaceae</taxon>
        <taxon>Enterococcus</taxon>
    </lineage>
</organism>
<accession>R2RKZ4</accession>
<proteinExistence type="predicted"/>
<evidence type="ECO:0000313" key="1">
    <source>
        <dbReference type="EMBL" id="EOH81296.1"/>
    </source>
</evidence>
<dbReference type="OrthoDB" id="2195127at2"/>
<reference evidence="1 3" key="1">
    <citation type="submission" date="2013-02" db="EMBL/GenBank/DDBJ databases">
        <title>The Genome Sequence of Enterococcus malodoratus ATCC_43197.</title>
        <authorList>
            <consortium name="The Broad Institute Genome Sequencing Platform"/>
            <consortium name="The Broad Institute Genome Sequencing Center for Infectious Disease"/>
            <person name="Earl A.M."/>
            <person name="Gilmore M.S."/>
            <person name="Lebreton F."/>
            <person name="Walker B."/>
            <person name="Young S.K."/>
            <person name="Zeng Q."/>
            <person name="Gargeya S."/>
            <person name="Fitzgerald M."/>
            <person name="Haas B."/>
            <person name="Abouelleil A."/>
            <person name="Alvarado L."/>
            <person name="Arachchi H.M."/>
            <person name="Berlin A.M."/>
            <person name="Chapman S.B."/>
            <person name="Dewar J."/>
            <person name="Goldberg J."/>
            <person name="Griggs A."/>
            <person name="Gujja S."/>
            <person name="Hansen M."/>
            <person name="Howarth C."/>
            <person name="Imamovic A."/>
            <person name="Larimer J."/>
            <person name="McCowan C."/>
            <person name="Murphy C."/>
            <person name="Neiman D."/>
            <person name="Pearson M."/>
            <person name="Priest M."/>
            <person name="Roberts A."/>
            <person name="Saif S."/>
            <person name="Shea T."/>
            <person name="Sisk P."/>
            <person name="Sykes S."/>
            <person name="Wortman J."/>
            <person name="Nusbaum C."/>
            <person name="Birren B."/>
        </authorList>
    </citation>
    <scope>NUCLEOTIDE SEQUENCE [LARGE SCALE GENOMIC DNA]</scope>
    <source>
        <strain evidence="1 3">ATCC 43197</strain>
    </source>
</reference>
<name>R2RKZ4_9ENTE</name>
<evidence type="ECO:0000313" key="2">
    <source>
        <dbReference type="EMBL" id="EOT68879.1"/>
    </source>
</evidence>
<evidence type="ECO:0000313" key="3">
    <source>
        <dbReference type="Proteomes" id="UP000013783"/>
    </source>
</evidence>
<dbReference type="Proteomes" id="UP000014148">
    <property type="component" value="Unassembled WGS sequence"/>
</dbReference>
<dbReference type="AlphaFoldDB" id="R2RKZ4"/>
<dbReference type="RefSeq" id="WP_010739300.1">
    <property type="nucleotide sequence ID" value="NZ_KB946249.1"/>
</dbReference>
<gene>
    <name evidence="2" type="ORF">I585_00338</name>
    <name evidence="1" type="ORF">UAI_00406</name>
</gene>
<keyword evidence="4" id="KW-1185">Reference proteome</keyword>
<dbReference type="Proteomes" id="UP000013783">
    <property type="component" value="Unassembled WGS sequence"/>
</dbReference>
<comment type="caution">
    <text evidence="1">The sequence shown here is derived from an EMBL/GenBank/DDBJ whole genome shotgun (WGS) entry which is preliminary data.</text>
</comment>
<dbReference type="EMBL" id="AJAK01000006">
    <property type="protein sequence ID" value="EOH81296.1"/>
    <property type="molecule type" value="Genomic_DNA"/>
</dbReference>
<dbReference type="PATRIC" id="fig|1158601.3.peg.389"/>
<evidence type="ECO:0000313" key="4">
    <source>
        <dbReference type="Proteomes" id="UP000014148"/>
    </source>
</evidence>